<keyword evidence="3 9" id="KW-0597">Phosphoprotein</keyword>
<evidence type="ECO:0000313" key="11">
    <source>
        <dbReference type="EMBL" id="KAH0543580.1"/>
    </source>
</evidence>
<evidence type="ECO:0000313" key="12">
    <source>
        <dbReference type="Proteomes" id="UP000698800"/>
    </source>
</evidence>
<comment type="subcellular location">
    <subcellularLocation>
        <location evidence="1 9">Nucleus</location>
    </subcellularLocation>
</comment>
<dbReference type="GO" id="GO:0017108">
    <property type="term" value="F:5'-flap endonuclease activity"/>
    <property type="evidence" value="ECO:0007669"/>
    <property type="project" value="InterPro"/>
</dbReference>
<dbReference type="EMBL" id="JAGHQL010000030">
    <property type="protein sequence ID" value="KAH0543580.1"/>
    <property type="molecule type" value="Genomic_DNA"/>
</dbReference>
<keyword evidence="12" id="KW-1185">Reference proteome</keyword>
<comment type="subunit">
    <text evidence="9">Forms a heterodimer with SLX1.</text>
</comment>
<evidence type="ECO:0000256" key="4">
    <source>
        <dbReference type="ARBA" id="ARBA00022763"/>
    </source>
</evidence>
<dbReference type="Pfam" id="PF09494">
    <property type="entry name" value="Slx4"/>
    <property type="match status" value="1"/>
</dbReference>
<evidence type="ECO:0000256" key="3">
    <source>
        <dbReference type="ARBA" id="ARBA00022553"/>
    </source>
</evidence>
<comment type="PTM">
    <text evidence="9">Phosphorylated in response to DNA damage.</text>
</comment>
<dbReference type="AlphaFoldDB" id="A0A9P8L211"/>
<feature type="region of interest" description="Disordered" evidence="10">
    <location>
        <begin position="573"/>
        <end position="599"/>
    </location>
</feature>
<dbReference type="CDD" id="cd22999">
    <property type="entry name" value="SAP_SLX4"/>
    <property type="match status" value="1"/>
</dbReference>
<protein>
    <recommendedName>
        <fullName evidence="8 9">Structure-specific endonuclease subunit SLX4</fullName>
    </recommendedName>
</protein>
<evidence type="ECO:0000256" key="9">
    <source>
        <dbReference type="HAMAP-Rule" id="MF_03110"/>
    </source>
</evidence>
<dbReference type="OrthoDB" id="5349119at2759"/>
<comment type="similarity">
    <text evidence="2 9">Belongs to the SLX4 family.</text>
</comment>
<dbReference type="InterPro" id="IPR018574">
    <property type="entry name" value="Structure-sp_endonuc_su_Slx4"/>
</dbReference>
<accession>A0A9P8L211</accession>
<feature type="compositionally biased region" description="Basic and acidic residues" evidence="10">
    <location>
        <begin position="364"/>
        <end position="374"/>
    </location>
</feature>
<dbReference type="InterPro" id="IPR027784">
    <property type="entry name" value="Slx4_ascomycetes"/>
</dbReference>
<sequence length="958" mass="102434">MATSLVVLLSSPPRSPLGTVSISSSPCLPSPSVLIQRARLTESPRASLLARNAIVGFKSATVLLQDEATRRDREGKPKAIKVTGQEVGNRGSSRGGKKTTKKGASMGKTEEQARIAPMKVTKVVRDTTTGKLGGRQLASREDLLAHKHPIPFTIDSGVIGEATNGDHDLLFNGAMRRRIDWTPPKNTVPTIDLSMAPSLSPISREDDLTGPAASGSIGKSFKDFVGRFGYEGGELSTHTAVPRRQLVDSGTRKRQWVELVDPPSAVAPTNMNEYIDGVALAGTASAEMVAKETLSVELTPLMAVGIAQEQAFRGGPAKKRAATKKTPTENVSKERAPRKKPKTITEQATMPYGVRSPPPAPVLQREEAEAHNDVGVEVTVVKTAPPPKRSRKARPAQAGSGSSKARPTPRRKKAKESDPSPTLLSPRSAFKKMDEQVVLFGTSSQLAREGSPSPALPMPLGQVIPQLEPKEAMVSIGDISRDHTLPYSSATCGLWSAASRDLNGSLMEIDVVDLASTPKARNGVVEAARLVIPVWSQKPPEAATPLENCSEDWVHAGDGNGPAMDLEYVSGLQPDSAHSRNSDPFTEADQTKLAGPGSSQIQLLPDKELGSAVATDVYSLVRGHPTLAEPASTRPQMPDYTGYPTSQLSSELVLYGFKPVKGRKKMIELLEKCWEGKNKMTLATPGIPERRTNIPISGGIENARSVGRGELVAGEPCHSVKTKQTASVGSGESVLKKPGGRSKAPTLASIVLVGGLTQASTKISECRSQGELLTGLGNISSPKRPRGRPKKNVLIGNTGLLQKGARRRGVEAAKTAKQKILSNTDSDQETDNLNKVALSSAPYTPSTADSSSKTSAVPTPTLPDEAKQQRRFDYISRAVTSQPSPENASSMPSFHQKILMYDPIVLEDLTAWLNTKGLADIGVDTEVGAAEVRAWCERNSICCLWKDPLWGRIKSRCR</sequence>
<dbReference type="HAMAP" id="MF_03110">
    <property type="entry name" value="Endonuc_su_Slx4"/>
    <property type="match status" value="1"/>
</dbReference>
<keyword evidence="6 9" id="KW-0234">DNA repair</keyword>
<comment type="function">
    <text evidence="9">Regulatory subunit of the SLX1-SLX4 structure-specific endonuclease that resolves DNA secondary structures generated during DNA repair and recombination. Has endonuclease activity towards branched DNA substrates, introducing single-strand cuts in duplex DNA close to junctions with ss-DNA.</text>
</comment>
<evidence type="ECO:0000256" key="1">
    <source>
        <dbReference type="ARBA" id="ARBA00004123"/>
    </source>
</evidence>
<evidence type="ECO:0000256" key="8">
    <source>
        <dbReference type="ARBA" id="ARBA00029496"/>
    </source>
</evidence>
<gene>
    <name evidence="9" type="primary">SLX4</name>
    <name evidence="11" type="ORF">FGG08_002141</name>
</gene>
<organism evidence="11 12">
    <name type="scientific">Glutinoglossum americanum</name>
    <dbReference type="NCBI Taxonomy" id="1670608"/>
    <lineage>
        <taxon>Eukaryota</taxon>
        <taxon>Fungi</taxon>
        <taxon>Dikarya</taxon>
        <taxon>Ascomycota</taxon>
        <taxon>Pezizomycotina</taxon>
        <taxon>Geoglossomycetes</taxon>
        <taxon>Geoglossales</taxon>
        <taxon>Geoglossaceae</taxon>
        <taxon>Glutinoglossum</taxon>
    </lineage>
</organism>
<dbReference type="GO" id="GO:0006260">
    <property type="term" value="P:DNA replication"/>
    <property type="evidence" value="ECO:0007669"/>
    <property type="project" value="InterPro"/>
</dbReference>
<evidence type="ECO:0000256" key="2">
    <source>
        <dbReference type="ARBA" id="ARBA00006661"/>
    </source>
</evidence>
<feature type="region of interest" description="Disordered" evidence="10">
    <location>
        <begin position="776"/>
        <end position="864"/>
    </location>
</feature>
<evidence type="ECO:0000256" key="5">
    <source>
        <dbReference type="ARBA" id="ARBA00023172"/>
    </source>
</evidence>
<dbReference type="GO" id="GO:0033557">
    <property type="term" value="C:Slx1-Slx4 complex"/>
    <property type="evidence" value="ECO:0007669"/>
    <property type="project" value="UniProtKB-UniRule"/>
</dbReference>
<keyword evidence="4 9" id="KW-0227">DNA damage</keyword>
<feature type="region of interest" description="Disordered" evidence="10">
    <location>
        <begin position="312"/>
        <end position="429"/>
    </location>
</feature>
<dbReference type="GO" id="GO:0006281">
    <property type="term" value="P:DNA repair"/>
    <property type="evidence" value="ECO:0007669"/>
    <property type="project" value="UniProtKB-UniRule"/>
</dbReference>
<name>A0A9P8L211_9PEZI</name>
<feature type="region of interest" description="Disordered" evidence="10">
    <location>
        <begin position="83"/>
        <end position="109"/>
    </location>
</feature>
<evidence type="ECO:0000256" key="7">
    <source>
        <dbReference type="ARBA" id="ARBA00023242"/>
    </source>
</evidence>
<dbReference type="GO" id="GO:0006310">
    <property type="term" value="P:DNA recombination"/>
    <property type="evidence" value="ECO:0007669"/>
    <property type="project" value="UniProtKB-UniRule"/>
</dbReference>
<dbReference type="Proteomes" id="UP000698800">
    <property type="component" value="Unassembled WGS sequence"/>
</dbReference>
<keyword evidence="5 9" id="KW-0233">DNA recombination</keyword>
<comment type="caution">
    <text evidence="11">The sequence shown here is derived from an EMBL/GenBank/DDBJ whole genome shotgun (WGS) entry which is preliminary data.</text>
</comment>
<feature type="compositionally biased region" description="Polar residues" evidence="10">
    <location>
        <begin position="841"/>
        <end position="858"/>
    </location>
</feature>
<evidence type="ECO:0000256" key="10">
    <source>
        <dbReference type="SAM" id="MobiDB-lite"/>
    </source>
</evidence>
<proteinExistence type="inferred from homology"/>
<evidence type="ECO:0000256" key="6">
    <source>
        <dbReference type="ARBA" id="ARBA00023204"/>
    </source>
</evidence>
<keyword evidence="7 9" id="KW-0539">Nucleus</keyword>
<reference evidence="11" key="1">
    <citation type="submission" date="2021-03" db="EMBL/GenBank/DDBJ databases">
        <title>Comparative genomics and phylogenomic investigation of the class Geoglossomycetes provide insights into ecological specialization and systematics.</title>
        <authorList>
            <person name="Melie T."/>
            <person name="Pirro S."/>
            <person name="Miller A.N."/>
            <person name="Quandt A."/>
        </authorList>
    </citation>
    <scope>NUCLEOTIDE SEQUENCE</scope>
    <source>
        <strain evidence="11">GBOQ0MN5Z8</strain>
    </source>
</reference>